<dbReference type="RefSeq" id="WP_330131614.1">
    <property type="nucleotide sequence ID" value="NZ_JAUTXY010000001.1"/>
</dbReference>
<keyword evidence="1" id="KW-0812">Transmembrane</keyword>
<reference evidence="2 3" key="1">
    <citation type="submission" date="2023-07" db="EMBL/GenBank/DDBJ databases">
        <authorList>
            <person name="Girao M."/>
            <person name="Carvalho M.F."/>
        </authorList>
    </citation>
    <scope>NUCLEOTIDE SEQUENCE [LARGE SCALE GENOMIC DNA]</scope>
    <source>
        <strain evidence="2 3">YIM65754</strain>
    </source>
</reference>
<keyword evidence="1" id="KW-0472">Membrane</keyword>
<evidence type="ECO:0000313" key="3">
    <source>
        <dbReference type="Proteomes" id="UP001336020"/>
    </source>
</evidence>
<protein>
    <submittedName>
        <fullName evidence="2">DUF3093 domain-containing protein</fullName>
    </submittedName>
</protein>
<feature type="transmembrane region" description="Helical" evidence="1">
    <location>
        <begin position="24"/>
        <end position="43"/>
    </location>
</feature>
<evidence type="ECO:0000256" key="1">
    <source>
        <dbReference type="SAM" id="Phobius"/>
    </source>
</evidence>
<dbReference type="Pfam" id="PF11292">
    <property type="entry name" value="DUF3093"/>
    <property type="match status" value="1"/>
</dbReference>
<dbReference type="Proteomes" id="UP001336020">
    <property type="component" value="Unassembled WGS sequence"/>
</dbReference>
<accession>A0ABU7L458</accession>
<name>A0ABU7L458_9NOCA</name>
<dbReference type="InterPro" id="IPR021443">
    <property type="entry name" value="DUF3093"/>
</dbReference>
<gene>
    <name evidence="2" type="ORF">Q7514_02155</name>
</gene>
<feature type="transmembrane region" description="Helical" evidence="1">
    <location>
        <begin position="55"/>
        <end position="72"/>
    </location>
</feature>
<organism evidence="2 3">
    <name type="scientific">Rhodococcus artemisiae</name>
    <dbReference type="NCBI Taxonomy" id="714159"/>
    <lineage>
        <taxon>Bacteria</taxon>
        <taxon>Bacillati</taxon>
        <taxon>Actinomycetota</taxon>
        <taxon>Actinomycetes</taxon>
        <taxon>Mycobacteriales</taxon>
        <taxon>Nocardiaceae</taxon>
        <taxon>Rhodococcus</taxon>
    </lineage>
</organism>
<evidence type="ECO:0000313" key="2">
    <source>
        <dbReference type="EMBL" id="MEE2056327.1"/>
    </source>
</evidence>
<sequence length="167" mass="18265">MSDTSSSGSTTGSSTHTPTYSERLWVPIWWWPIGIGIAALLAAELHMGAPGMYAWLPYAVLIPCALWVLVWLSRRRIEVIDGELVVEQAHLPVELISRGVVVPGSAKSAALGRQLDPAAFVRHRPWIKTMALVVLDDPEDPTPYWLISTRRPAELLAALGHGEPPTS</sequence>
<comment type="caution">
    <text evidence="2">The sequence shown here is derived from an EMBL/GenBank/DDBJ whole genome shotgun (WGS) entry which is preliminary data.</text>
</comment>
<keyword evidence="3" id="KW-1185">Reference proteome</keyword>
<proteinExistence type="predicted"/>
<keyword evidence="1" id="KW-1133">Transmembrane helix</keyword>
<dbReference type="EMBL" id="JAUTXY010000001">
    <property type="protein sequence ID" value="MEE2056327.1"/>
    <property type="molecule type" value="Genomic_DNA"/>
</dbReference>